<feature type="compositionally biased region" description="Basic and acidic residues" evidence="1">
    <location>
        <begin position="183"/>
        <end position="197"/>
    </location>
</feature>
<keyword evidence="4" id="KW-1185">Reference proteome</keyword>
<dbReference type="Proteomes" id="UP000271974">
    <property type="component" value="Unassembled WGS sequence"/>
</dbReference>
<feature type="signal peptide" evidence="2">
    <location>
        <begin position="1"/>
        <end position="34"/>
    </location>
</feature>
<sequence>MRRPPVPMSPVRVTRTVLMLALLGLSLSLSLSLASAFAPMPRPRHPAPRPDGAGGPADDYTNWGAGPRGRDHKRKFRHTMKVKDTLLDQVLRDQGSAPNVTDQFSVAGGDKSTLGGDSHDQDQAQPPSDGCTQYWARVFHTVGHPLNTTQVQLNALELAKACDILRTLGVTLGDDTASTGNGTDHHGDHGNHDDHGQHGPHPGKGTTVVEPSLDLIGQLGSLVGGDSRDSDDDDSSSDKSLMDKIQDIIDLKLNLTSRGR</sequence>
<organism evidence="3 4">
    <name type="scientific">Elysia chlorotica</name>
    <name type="common">Eastern emerald elysia</name>
    <name type="synonym">Sea slug</name>
    <dbReference type="NCBI Taxonomy" id="188477"/>
    <lineage>
        <taxon>Eukaryota</taxon>
        <taxon>Metazoa</taxon>
        <taxon>Spiralia</taxon>
        <taxon>Lophotrochozoa</taxon>
        <taxon>Mollusca</taxon>
        <taxon>Gastropoda</taxon>
        <taxon>Heterobranchia</taxon>
        <taxon>Euthyneura</taxon>
        <taxon>Panpulmonata</taxon>
        <taxon>Sacoglossa</taxon>
        <taxon>Placobranchoidea</taxon>
        <taxon>Plakobranchidae</taxon>
        <taxon>Elysia</taxon>
    </lineage>
</organism>
<proteinExistence type="predicted"/>
<gene>
    <name evidence="3" type="ORF">EGW08_018842</name>
</gene>
<evidence type="ECO:0000256" key="1">
    <source>
        <dbReference type="SAM" id="MobiDB-lite"/>
    </source>
</evidence>
<keyword evidence="2" id="KW-0732">Signal</keyword>
<evidence type="ECO:0000313" key="3">
    <source>
        <dbReference type="EMBL" id="RUS73403.1"/>
    </source>
</evidence>
<dbReference type="OrthoDB" id="10654651at2759"/>
<feature type="region of interest" description="Disordered" evidence="1">
    <location>
        <begin position="94"/>
        <end position="130"/>
    </location>
</feature>
<feature type="region of interest" description="Disordered" evidence="1">
    <location>
        <begin position="176"/>
        <end position="241"/>
    </location>
</feature>
<comment type="caution">
    <text evidence="3">The sequence shown here is derived from an EMBL/GenBank/DDBJ whole genome shotgun (WGS) entry which is preliminary data.</text>
</comment>
<evidence type="ECO:0000256" key="2">
    <source>
        <dbReference type="SAM" id="SignalP"/>
    </source>
</evidence>
<evidence type="ECO:0000313" key="4">
    <source>
        <dbReference type="Proteomes" id="UP000271974"/>
    </source>
</evidence>
<dbReference type="EMBL" id="RQTK01000941">
    <property type="protein sequence ID" value="RUS73403.1"/>
    <property type="molecule type" value="Genomic_DNA"/>
</dbReference>
<name>A0A3S1AVL6_ELYCH</name>
<feature type="region of interest" description="Disordered" evidence="1">
    <location>
        <begin position="40"/>
        <end position="74"/>
    </location>
</feature>
<reference evidence="3 4" key="1">
    <citation type="submission" date="2019-01" db="EMBL/GenBank/DDBJ databases">
        <title>A draft genome assembly of the solar-powered sea slug Elysia chlorotica.</title>
        <authorList>
            <person name="Cai H."/>
            <person name="Li Q."/>
            <person name="Fang X."/>
            <person name="Li J."/>
            <person name="Curtis N.E."/>
            <person name="Altenburger A."/>
            <person name="Shibata T."/>
            <person name="Feng M."/>
            <person name="Maeda T."/>
            <person name="Schwartz J.A."/>
            <person name="Shigenobu S."/>
            <person name="Lundholm N."/>
            <person name="Nishiyama T."/>
            <person name="Yang H."/>
            <person name="Hasebe M."/>
            <person name="Li S."/>
            <person name="Pierce S.K."/>
            <person name="Wang J."/>
        </authorList>
    </citation>
    <scope>NUCLEOTIDE SEQUENCE [LARGE SCALE GENOMIC DNA]</scope>
    <source>
        <strain evidence="3">EC2010</strain>
        <tissue evidence="3">Whole organism of an adult</tissue>
    </source>
</reference>
<feature type="chain" id="PRO_5018701508" evidence="2">
    <location>
        <begin position="35"/>
        <end position="260"/>
    </location>
</feature>
<protein>
    <submittedName>
        <fullName evidence="3">Uncharacterized protein</fullName>
    </submittedName>
</protein>
<accession>A0A3S1AVL6</accession>
<dbReference type="AlphaFoldDB" id="A0A3S1AVL6"/>